<organism evidence="1 2">
    <name type="scientific">Tritonibacter mobilis F1926</name>
    <dbReference type="NCBI Taxonomy" id="1265309"/>
    <lineage>
        <taxon>Bacteria</taxon>
        <taxon>Pseudomonadati</taxon>
        <taxon>Pseudomonadota</taxon>
        <taxon>Alphaproteobacteria</taxon>
        <taxon>Rhodobacterales</taxon>
        <taxon>Paracoccaceae</taxon>
        <taxon>Tritonibacter</taxon>
    </lineage>
</organism>
<dbReference type="EMBL" id="CP015230">
    <property type="protein sequence ID" value="ANP41893.1"/>
    <property type="molecule type" value="Genomic_DNA"/>
</dbReference>
<gene>
    <name evidence="1" type="ORF">K529_014040</name>
</gene>
<dbReference type="AlphaFoldDB" id="A0A1B1A5P5"/>
<evidence type="ECO:0000313" key="1">
    <source>
        <dbReference type="EMBL" id="ANP41893.1"/>
    </source>
</evidence>
<name>A0A1B1A5P5_9RHOB</name>
<evidence type="ECO:0008006" key="3">
    <source>
        <dbReference type="Google" id="ProtNLM"/>
    </source>
</evidence>
<accession>A0A1B1A5P5</accession>
<reference evidence="1 2" key="1">
    <citation type="journal article" date="2016" name="ISME J.">
        <title>Global occurrence and heterogeneity of the Roseobacter-clade species Ruegeria mobilis.</title>
        <authorList>
            <person name="Sonnenschein E."/>
            <person name="Gram L."/>
        </authorList>
    </citation>
    <scope>NUCLEOTIDE SEQUENCE [LARGE SCALE GENOMIC DNA]</scope>
    <source>
        <strain evidence="1 2">F1926</strain>
    </source>
</reference>
<dbReference type="Proteomes" id="UP000013243">
    <property type="component" value="Chromosome"/>
</dbReference>
<proteinExistence type="predicted"/>
<evidence type="ECO:0000313" key="2">
    <source>
        <dbReference type="Proteomes" id="UP000013243"/>
    </source>
</evidence>
<sequence length="63" mass="7013">MPHRGSKWPLYLLVDSAGIKVKGEGEGHMTSHLVFGPEFCNPAASRKKGQVEKNVQDAHSHMW</sequence>
<dbReference type="KEGG" id="rmb:K529_014040"/>
<protein>
    <recommendedName>
        <fullName evidence="3">Transposase</fullName>
    </recommendedName>
</protein>